<evidence type="ECO:0000256" key="2">
    <source>
        <dbReference type="SAM" id="Phobius"/>
    </source>
</evidence>
<feature type="compositionally biased region" description="Polar residues" evidence="1">
    <location>
        <begin position="230"/>
        <end position="244"/>
    </location>
</feature>
<evidence type="ECO:0000256" key="1">
    <source>
        <dbReference type="SAM" id="MobiDB-lite"/>
    </source>
</evidence>
<organism evidence="3 4">
    <name type="scientific">Actinotignum urinale</name>
    <dbReference type="NCBI Taxonomy" id="190146"/>
    <lineage>
        <taxon>Bacteria</taxon>
        <taxon>Bacillati</taxon>
        <taxon>Actinomycetota</taxon>
        <taxon>Actinomycetes</taxon>
        <taxon>Actinomycetales</taxon>
        <taxon>Actinomycetaceae</taxon>
        <taxon>Actinotignum</taxon>
    </lineage>
</organism>
<accession>A0AAW9HKQ3</accession>
<evidence type="ECO:0000313" key="4">
    <source>
        <dbReference type="Proteomes" id="UP001281731"/>
    </source>
</evidence>
<keyword evidence="2" id="KW-1133">Transmembrane helix</keyword>
<feature type="region of interest" description="Disordered" evidence="1">
    <location>
        <begin position="344"/>
        <end position="393"/>
    </location>
</feature>
<evidence type="ECO:0000313" key="3">
    <source>
        <dbReference type="EMBL" id="MDY5154231.1"/>
    </source>
</evidence>
<comment type="caution">
    <text evidence="3">The sequence shown here is derived from an EMBL/GenBank/DDBJ whole genome shotgun (WGS) entry which is preliminary data.</text>
</comment>
<dbReference type="EMBL" id="JAWNGC010000001">
    <property type="protein sequence ID" value="MDY5154231.1"/>
    <property type="molecule type" value="Genomic_DNA"/>
</dbReference>
<dbReference type="AlphaFoldDB" id="A0AAW9HKQ3"/>
<dbReference type="Proteomes" id="UP001281731">
    <property type="component" value="Unassembled WGS sequence"/>
</dbReference>
<feature type="region of interest" description="Disordered" evidence="1">
    <location>
        <begin position="230"/>
        <end position="273"/>
    </location>
</feature>
<feature type="compositionally biased region" description="Basic and acidic residues" evidence="1">
    <location>
        <begin position="176"/>
        <end position="189"/>
    </location>
</feature>
<reference evidence="3" key="1">
    <citation type="submission" date="2023-10" db="EMBL/GenBank/DDBJ databases">
        <title>Whole Genome based description of the genera Actinobaculum and Actinotignum reveals a complex phylogenetic relationship within the species included in the genus Actinotignum.</title>
        <authorList>
            <person name="Jensen C.S."/>
            <person name="Dargis R."/>
            <person name="Kemp M."/>
            <person name="Christensen J.J."/>
        </authorList>
    </citation>
    <scope>NUCLEOTIDE SEQUENCE</scope>
    <source>
        <strain evidence="3">SLA_B511</strain>
    </source>
</reference>
<dbReference type="RefSeq" id="WP_320756172.1">
    <property type="nucleotide sequence ID" value="NZ_JAWNGC010000001.1"/>
</dbReference>
<protein>
    <submittedName>
        <fullName evidence="3">Uncharacterized protein</fullName>
    </submittedName>
</protein>
<feature type="transmembrane region" description="Helical" evidence="2">
    <location>
        <begin position="6"/>
        <end position="24"/>
    </location>
</feature>
<proteinExistence type="predicted"/>
<feature type="transmembrane region" description="Helical" evidence="2">
    <location>
        <begin position="138"/>
        <end position="159"/>
    </location>
</feature>
<feature type="compositionally biased region" description="Polar residues" evidence="1">
    <location>
        <begin position="356"/>
        <end position="380"/>
    </location>
</feature>
<sequence>MGLQGYLLLVAVIFFLAFVMPKMAKRRFVASEVRIDERYSTNLRMLILSERTEVLGAKGASGAIFAKKPEVIVASNLGERPGPGRPSVRVLARQRARHKARISQRAANRQRGFVGAGILLTLTLIFGILGFNANFTKVPFWIFLFCTVVYGVSFGYLLAKMGEATRKDRQAIEDLTEDMEHVRGAEKPYSRRPTRPSSGVSAKSARSGLSAPSAFSAHVSVSDTESIETAQTAATVSDDGSTFPENGDFSGKAQTRLDREHSGRDFSRSDNARSTGIPLAIEEGFVASSDFAPISGSRREAGMNDGAVLVSKTRTVSMRRASQVQGDLLRGASLEVQGRAQRQIESGAQPGGVRSPSVSSTTAQARSAVPSSPTVRTVTPRNIAPYEPPAQIEAPVPYRPKTVGEKVAFSDEFVSQDSASRQGVEVRDDAVVQERGYVGLAGGVALDKIMKQRRA</sequence>
<keyword evidence="2" id="KW-0472">Membrane</keyword>
<gene>
    <name evidence="3" type="ORF">R6G80_00595</name>
</gene>
<keyword evidence="2" id="KW-0812">Transmembrane</keyword>
<feature type="transmembrane region" description="Helical" evidence="2">
    <location>
        <begin position="113"/>
        <end position="132"/>
    </location>
</feature>
<name>A0AAW9HKQ3_9ACTO</name>
<feature type="region of interest" description="Disordered" evidence="1">
    <location>
        <begin position="176"/>
        <end position="206"/>
    </location>
</feature>
<feature type="compositionally biased region" description="Basic and acidic residues" evidence="1">
    <location>
        <begin position="255"/>
        <end position="271"/>
    </location>
</feature>